<dbReference type="EMBL" id="JAUEPU010000063">
    <property type="protein sequence ID" value="KAK0482915.1"/>
    <property type="molecule type" value="Genomic_DNA"/>
</dbReference>
<feature type="non-terminal residue" evidence="1">
    <location>
        <position position="1"/>
    </location>
</feature>
<proteinExistence type="predicted"/>
<accession>A0AA39PFH3</accession>
<sequence length="64" mass="7436">KSILSPIRCLPIKILLMIFKEEQVTVGASADRYYEVTDASRGPWMLSRVCRRWRALVISNPTLW</sequence>
<dbReference type="Proteomes" id="UP001175228">
    <property type="component" value="Unassembled WGS sequence"/>
</dbReference>
<evidence type="ECO:0000313" key="2">
    <source>
        <dbReference type="Proteomes" id="UP001175228"/>
    </source>
</evidence>
<dbReference type="AlphaFoldDB" id="A0AA39PFH3"/>
<organism evidence="1 2">
    <name type="scientific">Armillaria luteobubalina</name>
    <dbReference type="NCBI Taxonomy" id="153913"/>
    <lineage>
        <taxon>Eukaryota</taxon>
        <taxon>Fungi</taxon>
        <taxon>Dikarya</taxon>
        <taxon>Basidiomycota</taxon>
        <taxon>Agaricomycotina</taxon>
        <taxon>Agaricomycetes</taxon>
        <taxon>Agaricomycetidae</taxon>
        <taxon>Agaricales</taxon>
        <taxon>Marasmiineae</taxon>
        <taxon>Physalacriaceae</taxon>
        <taxon>Armillaria</taxon>
    </lineage>
</organism>
<reference evidence="1" key="1">
    <citation type="submission" date="2023-06" db="EMBL/GenBank/DDBJ databases">
        <authorList>
            <consortium name="Lawrence Berkeley National Laboratory"/>
            <person name="Ahrendt S."/>
            <person name="Sahu N."/>
            <person name="Indic B."/>
            <person name="Wong-Bajracharya J."/>
            <person name="Merenyi Z."/>
            <person name="Ke H.-M."/>
            <person name="Monk M."/>
            <person name="Kocsube S."/>
            <person name="Drula E."/>
            <person name="Lipzen A."/>
            <person name="Balint B."/>
            <person name="Henrissat B."/>
            <person name="Andreopoulos B."/>
            <person name="Martin F.M."/>
            <person name="Harder C.B."/>
            <person name="Rigling D."/>
            <person name="Ford K.L."/>
            <person name="Foster G.D."/>
            <person name="Pangilinan J."/>
            <person name="Papanicolaou A."/>
            <person name="Barry K."/>
            <person name="LaButti K."/>
            <person name="Viragh M."/>
            <person name="Koriabine M."/>
            <person name="Yan M."/>
            <person name="Riley R."/>
            <person name="Champramary S."/>
            <person name="Plett K.L."/>
            <person name="Tsai I.J."/>
            <person name="Slot J."/>
            <person name="Sipos G."/>
            <person name="Plett J."/>
            <person name="Nagy L.G."/>
            <person name="Grigoriev I.V."/>
        </authorList>
    </citation>
    <scope>NUCLEOTIDE SEQUENCE</scope>
    <source>
        <strain evidence="1">HWK02</strain>
    </source>
</reference>
<gene>
    <name evidence="1" type="ORF">EDD18DRAFT_1050003</name>
</gene>
<name>A0AA39PFH3_9AGAR</name>
<feature type="non-terminal residue" evidence="1">
    <location>
        <position position="64"/>
    </location>
</feature>
<dbReference type="Gene3D" id="1.20.1280.50">
    <property type="match status" value="1"/>
</dbReference>
<evidence type="ECO:0008006" key="3">
    <source>
        <dbReference type="Google" id="ProtNLM"/>
    </source>
</evidence>
<protein>
    <recommendedName>
        <fullName evidence="3">F-box domain-containing protein</fullName>
    </recommendedName>
</protein>
<keyword evidence="2" id="KW-1185">Reference proteome</keyword>
<evidence type="ECO:0000313" key="1">
    <source>
        <dbReference type="EMBL" id="KAK0482915.1"/>
    </source>
</evidence>
<comment type="caution">
    <text evidence="1">The sequence shown here is derived from an EMBL/GenBank/DDBJ whole genome shotgun (WGS) entry which is preliminary data.</text>
</comment>